<keyword evidence="8 11" id="KW-0663">Pyridoxal phosphate</keyword>
<keyword evidence="7 12" id="KW-0808">Transferase</keyword>
<sequence length="843" mass="95668">MLSHNQKYEYRAPGSDVQSLKEALVYKLIFSLGCPPADATRTNWLNAALLVVRDLAAERWLQTTRYLRRENLRRVYYLSMEFLMGRALSNALIAEDVYDALREALAELGQDLNDIIAEEGDPGLGNGGLGRLAACFMDSLATLRIPAMGYGIRYEYGMFRQDIENGKQVERPDTWTEQDIAWQFRRPSKHYVIRFGGNIHYQGEQCIWNNSEQITALAYDQIIPGYGTAAANTLRLWSAHAGDVFNLNDFNRGDYFAAMEKQNASENVSRVLYPDDSTAVGRELRLRQEYFLTSASVQDIVRRHLKENPDISTLADTVAIHLNDTHPVLAIPELMRILIDEHRVKWDDAWAACGKIFSYTNHTLMGEALETWPVEMMGRVLPRHLQLIFEINEHFLDGLRKQGYDGDFIRRVSLIDEGGERRVRMAWLAIIGSHKINGVAKIHSELMVKSIFADFARLYPERFTNVTNGVTPRRWIALANRGLAQVLDKHIGESWRNHLEQLVKLDPLKEDAAVRAEIRAVKHENKRRLAEWINSELGIKVSPDALFDVQIKRIHEYKRQLLNVLQIINRYNRILKNPDADWVPRVYIFAGKAASAYYAAKKIIHLINDVAKVINNDGRIRDLIKVVFIPNYGVSLAQIIIPAADISEQISLAGTEASGTSNMKFALNGALTIGTLDGANVEILNAVGKDNIFIFGNTVEQVEALRQRGYSPLLYLENDPELHETIIQITSGAFSPEEPSRYHENLHVFSDYYQVLADFRSYIEAQDRVDRRYRDQEAWAKAAITNIAHMGYFSSDRSIEDYAKDIWYIKPLPETPINVSGGLSEVPEPPPANAAAAPKKKGK</sequence>
<reference evidence="15" key="1">
    <citation type="submission" date="2016-04" db="EMBL/GenBank/DDBJ databases">
        <authorList>
            <person name="Tagini F."/>
        </authorList>
    </citation>
    <scope>NUCLEOTIDE SEQUENCE [LARGE SCALE GENOMIC DNA]</scope>
    <source>
        <strain evidence="15">CHUV0807</strain>
    </source>
</reference>
<dbReference type="NCBIfam" id="TIGR02093">
    <property type="entry name" value="P_ylase"/>
    <property type="match status" value="1"/>
</dbReference>
<dbReference type="GO" id="GO:0005980">
    <property type="term" value="P:glycogen catabolic process"/>
    <property type="evidence" value="ECO:0007669"/>
    <property type="project" value="TreeGrafter"/>
</dbReference>
<dbReference type="PANTHER" id="PTHR11468">
    <property type="entry name" value="GLYCOGEN PHOSPHORYLASE"/>
    <property type="match status" value="1"/>
</dbReference>
<evidence type="ECO:0000256" key="6">
    <source>
        <dbReference type="ARBA" id="ARBA00022676"/>
    </source>
</evidence>
<evidence type="ECO:0000256" key="2">
    <source>
        <dbReference type="ARBA" id="ARBA00001933"/>
    </source>
</evidence>
<comment type="function">
    <text evidence="10">Phosphorylase is an important allosteric enzyme in carbohydrate metabolism. Enzymes from different sources differ in their regulatory mechanisms and in their natural substrates. However, all known phosphorylases share catalytic and structural properties.</text>
</comment>
<evidence type="ECO:0000256" key="9">
    <source>
        <dbReference type="ARBA" id="ARBA00023277"/>
    </source>
</evidence>
<comment type="similarity">
    <text evidence="3 12">Belongs to the glycogen phosphorylase family.</text>
</comment>
<comment type="cofactor">
    <cofactor evidence="2 12">
        <name>pyridoxal 5'-phosphate</name>
        <dbReference type="ChEBI" id="CHEBI:597326"/>
    </cofactor>
</comment>
<evidence type="ECO:0000256" key="13">
    <source>
        <dbReference type="SAM" id="MobiDB-lite"/>
    </source>
</evidence>
<evidence type="ECO:0000256" key="8">
    <source>
        <dbReference type="ARBA" id="ARBA00022898"/>
    </source>
</evidence>
<feature type="modified residue" description="N6-(pyridoxal phosphate)lysine" evidence="11">
    <location>
        <position position="664"/>
    </location>
</feature>
<dbReference type="InterPro" id="IPR035090">
    <property type="entry name" value="Pyridoxal_P_attach_site"/>
</dbReference>
<evidence type="ECO:0000256" key="7">
    <source>
        <dbReference type="ARBA" id="ARBA00022679"/>
    </source>
</evidence>
<dbReference type="InterPro" id="IPR011833">
    <property type="entry name" value="Glycg_phsphrylas"/>
</dbReference>
<dbReference type="GO" id="GO:0005737">
    <property type="term" value="C:cytoplasm"/>
    <property type="evidence" value="ECO:0007669"/>
    <property type="project" value="TreeGrafter"/>
</dbReference>
<dbReference type="CDD" id="cd04300">
    <property type="entry name" value="GT35_Glycogen_Phosphorylase"/>
    <property type="match status" value="1"/>
</dbReference>
<dbReference type="FunFam" id="3.40.50.2000:FF:000003">
    <property type="entry name" value="Alpha-1,4 glucan phosphorylase"/>
    <property type="match status" value="1"/>
</dbReference>
<dbReference type="RefSeq" id="WP_079542147.1">
    <property type="nucleotide sequence ID" value="NZ_FKLO01000081.1"/>
</dbReference>
<keyword evidence="5" id="KW-0321">Glycogen metabolism</keyword>
<evidence type="ECO:0000256" key="4">
    <source>
        <dbReference type="ARBA" id="ARBA00022533"/>
    </source>
</evidence>
<evidence type="ECO:0000256" key="11">
    <source>
        <dbReference type="PIRSR" id="PIRSR000460-1"/>
    </source>
</evidence>
<accession>A0A1C3H715</accession>
<gene>
    <name evidence="14" type="ORF">CHUV0807_2383</name>
</gene>
<organism evidence="14 15">
    <name type="scientific">Cardiobacterium hominis</name>
    <dbReference type="NCBI Taxonomy" id="2718"/>
    <lineage>
        <taxon>Bacteria</taxon>
        <taxon>Pseudomonadati</taxon>
        <taxon>Pseudomonadota</taxon>
        <taxon>Gammaproteobacteria</taxon>
        <taxon>Cardiobacteriales</taxon>
        <taxon>Cardiobacteriaceae</taxon>
        <taxon>Cardiobacterium</taxon>
    </lineage>
</organism>
<evidence type="ECO:0000313" key="15">
    <source>
        <dbReference type="Proteomes" id="UP000190837"/>
    </source>
</evidence>
<dbReference type="EMBL" id="FKLO01000081">
    <property type="protein sequence ID" value="SAM71860.1"/>
    <property type="molecule type" value="Genomic_DNA"/>
</dbReference>
<evidence type="ECO:0000256" key="5">
    <source>
        <dbReference type="ARBA" id="ARBA00022600"/>
    </source>
</evidence>
<dbReference type="Pfam" id="PF00343">
    <property type="entry name" value="Phosphorylase"/>
    <property type="match status" value="1"/>
</dbReference>
<dbReference type="PIRSF" id="PIRSF000460">
    <property type="entry name" value="Pprylas_GlgP"/>
    <property type="match status" value="1"/>
</dbReference>
<dbReference type="Gene3D" id="3.40.50.2000">
    <property type="entry name" value="Glycogen Phosphorylase B"/>
    <property type="match status" value="2"/>
</dbReference>
<proteinExistence type="inferred from homology"/>
<dbReference type="SUPFAM" id="SSF53756">
    <property type="entry name" value="UDP-Glycosyltransferase/glycogen phosphorylase"/>
    <property type="match status" value="1"/>
</dbReference>
<comment type="catalytic activity">
    <reaction evidence="1 12">
        <text>[(1-&gt;4)-alpha-D-glucosyl](n) + phosphate = [(1-&gt;4)-alpha-D-glucosyl](n-1) + alpha-D-glucose 1-phosphate</text>
        <dbReference type="Rhea" id="RHEA:41732"/>
        <dbReference type="Rhea" id="RHEA-COMP:9584"/>
        <dbReference type="Rhea" id="RHEA-COMP:9586"/>
        <dbReference type="ChEBI" id="CHEBI:15444"/>
        <dbReference type="ChEBI" id="CHEBI:43474"/>
        <dbReference type="ChEBI" id="CHEBI:58601"/>
        <dbReference type="EC" id="2.4.1.1"/>
    </reaction>
</comment>
<evidence type="ECO:0000256" key="1">
    <source>
        <dbReference type="ARBA" id="ARBA00001275"/>
    </source>
</evidence>
<protein>
    <recommendedName>
        <fullName evidence="12">Alpha-1,4 glucan phosphorylase</fullName>
        <ecNumber evidence="12">2.4.1.1</ecNumber>
    </recommendedName>
</protein>
<evidence type="ECO:0000256" key="10">
    <source>
        <dbReference type="ARBA" id="ARBA00025174"/>
    </source>
</evidence>
<dbReference type="EC" id="2.4.1.1" evidence="12"/>
<comment type="function">
    <text evidence="12">Allosteric enzyme that catalyzes the rate-limiting step in glycogen catabolism, the phosphorolytic cleavage of glycogen to produce glucose-1-phosphate, and plays a central role in maintaining cellular and organismal glucose homeostasis.</text>
</comment>
<dbReference type="PANTHER" id="PTHR11468:SF3">
    <property type="entry name" value="GLYCOGEN PHOSPHORYLASE, LIVER FORM"/>
    <property type="match status" value="1"/>
</dbReference>
<dbReference type="FunFam" id="3.40.50.2000:FF:000034">
    <property type="entry name" value="Alpha-1,4 glucan phosphorylase"/>
    <property type="match status" value="1"/>
</dbReference>
<keyword evidence="9 12" id="KW-0119">Carbohydrate metabolism</keyword>
<name>A0A1C3H715_9GAMM</name>
<evidence type="ECO:0000256" key="12">
    <source>
        <dbReference type="RuleBase" id="RU000587"/>
    </source>
</evidence>
<dbReference type="AlphaFoldDB" id="A0A1C3H715"/>
<feature type="region of interest" description="Disordered" evidence="13">
    <location>
        <begin position="819"/>
        <end position="843"/>
    </location>
</feature>
<dbReference type="Proteomes" id="UP000190837">
    <property type="component" value="Unassembled WGS sequence"/>
</dbReference>
<evidence type="ECO:0000256" key="3">
    <source>
        <dbReference type="ARBA" id="ARBA00006047"/>
    </source>
</evidence>
<dbReference type="PROSITE" id="PS00102">
    <property type="entry name" value="PHOSPHORYLASE"/>
    <property type="match status" value="1"/>
</dbReference>
<keyword evidence="6 12" id="KW-0328">Glycosyltransferase</keyword>
<evidence type="ECO:0000313" key="14">
    <source>
        <dbReference type="EMBL" id="SAM71860.1"/>
    </source>
</evidence>
<dbReference type="GO" id="GO:0008184">
    <property type="term" value="F:glycogen phosphorylase activity"/>
    <property type="evidence" value="ECO:0007669"/>
    <property type="project" value="InterPro"/>
</dbReference>
<keyword evidence="4" id="KW-0021">Allosteric enzyme</keyword>
<dbReference type="InterPro" id="IPR000811">
    <property type="entry name" value="Glyco_trans_35"/>
</dbReference>
<dbReference type="GO" id="GO:0030170">
    <property type="term" value="F:pyridoxal phosphate binding"/>
    <property type="evidence" value="ECO:0007669"/>
    <property type="project" value="InterPro"/>
</dbReference>